<sequence>GYAADIGMNTMRVYLHSLAYKADKEGFKDRVDQYLTIADKHNIKTMLVIFDDVWNASPKIGKQPAPTPGTHNSGWVQDPGYPASIEEENFGALEEYVKDIIQTFSQDDRVLLWDLYNEPGNNDKGNESMPLLKEVFSWAREVNPSQPLSVGL</sequence>
<evidence type="ECO:0000259" key="5">
    <source>
        <dbReference type="Pfam" id="PF00150"/>
    </source>
</evidence>
<dbReference type="Gene3D" id="3.20.20.80">
    <property type="entry name" value="Glycosidases"/>
    <property type="match status" value="1"/>
</dbReference>
<evidence type="ECO:0000256" key="2">
    <source>
        <dbReference type="ARBA" id="ARBA00023295"/>
    </source>
</evidence>
<dbReference type="SUPFAM" id="SSF51445">
    <property type="entry name" value="(Trans)glycosidases"/>
    <property type="match status" value="1"/>
</dbReference>
<dbReference type="Pfam" id="PF00150">
    <property type="entry name" value="Cellulase"/>
    <property type="match status" value="1"/>
</dbReference>
<dbReference type="InterPro" id="IPR001547">
    <property type="entry name" value="Glyco_hydro_5"/>
</dbReference>
<keyword evidence="1 3" id="KW-0378">Hydrolase</keyword>
<gene>
    <name evidence="6" type="ORF">HC175_18455</name>
</gene>
<name>A0ABX1D8R7_9FLAO</name>
<reference evidence="6 7" key="1">
    <citation type="submission" date="2020-03" db="EMBL/GenBank/DDBJ databases">
        <title>Salinimicrobium sp. nov, isolated from SCS.</title>
        <authorList>
            <person name="Cao W.R."/>
        </authorList>
    </citation>
    <scope>NUCLEOTIDE SEQUENCE [LARGE SCALE GENOMIC DNA]</scope>
    <source>
        <strain evidence="7">J15B91</strain>
    </source>
</reference>
<dbReference type="Proteomes" id="UP000703674">
    <property type="component" value="Unassembled WGS sequence"/>
</dbReference>
<keyword evidence="2 3" id="KW-0326">Glycosidase</keyword>
<evidence type="ECO:0000256" key="3">
    <source>
        <dbReference type="RuleBase" id="RU361153"/>
    </source>
</evidence>
<feature type="region of interest" description="Disordered" evidence="4">
    <location>
        <begin position="60"/>
        <end position="80"/>
    </location>
</feature>
<evidence type="ECO:0000313" key="6">
    <source>
        <dbReference type="EMBL" id="NJW54896.1"/>
    </source>
</evidence>
<feature type="non-terminal residue" evidence="6">
    <location>
        <position position="152"/>
    </location>
</feature>
<dbReference type="GO" id="GO:0016787">
    <property type="term" value="F:hydrolase activity"/>
    <property type="evidence" value="ECO:0007669"/>
    <property type="project" value="UniProtKB-KW"/>
</dbReference>
<proteinExistence type="inferred from homology"/>
<dbReference type="EMBL" id="JAAVJR010000602">
    <property type="protein sequence ID" value="NJW54896.1"/>
    <property type="molecule type" value="Genomic_DNA"/>
</dbReference>
<feature type="non-terminal residue" evidence="6">
    <location>
        <position position="1"/>
    </location>
</feature>
<evidence type="ECO:0000256" key="1">
    <source>
        <dbReference type="ARBA" id="ARBA00022801"/>
    </source>
</evidence>
<comment type="similarity">
    <text evidence="3">Belongs to the glycosyl hydrolase 5 (cellulase A) family.</text>
</comment>
<evidence type="ECO:0000313" key="7">
    <source>
        <dbReference type="Proteomes" id="UP000703674"/>
    </source>
</evidence>
<accession>A0ABX1D8R7</accession>
<keyword evidence="7" id="KW-1185">Reference proteome</keyword>
<evidence type="ECO:0000256" key="4">
    <source>
        <dbReference type="SAM" id="MobiDB-lite"/>
    </source>
</evidence>
<comment type="caution">
    <text evidence="6">The sequence shown here is derived from an EMBL/GenBank/DDBJ whole genome shotgun (WGS) entry which is preliminary data.</text>
</comment>
<feature type="domain" description="Glycoside hydrolase family 5" evidence="5">
    <location>
        <begin position="4"/>
        <end position="151"/>
    </location>
</feature>
<protein>
    <submittedName>
        <fullName evidence="6">Glycoside hydrolase family 5 protein</fullName>
    </submittedName>
</protein>
<organism evidence="6 7">
    <name type="scientific">Salinimicrobium oceani</name>
    <dbReference type="NCBI Taxonomy" id="2722702"/>
    <lineage>
        <taxon>Bacteria</taxon>
        <taxon>Pseudomonadati</taxon>
        <taxon>Bacteroidota</taxon>
        <taxon>Flavobacteriia</taxon>
        <taxon>Flavobacteriales</taxon>
        <taxon>Flavobacteriaceae</taxon>
        <taxon>Salinimicrobium</taxon>
    </lineage>
</organism>
<dbReference type="InterPro" id="IPR017853">
    <property type="entry name" value="GH"/>
</dbReference>